<dbReference type="InterPro" id="IPR001251">
    <property type="entry name" value="CRAL-TRIO_dom"/>
</dbReference>
<reference evidence="2 3" key="1">
    <citation type="submission" date="2023-10" db="EMBL/GenBank/DDBJ databases">
        <title>Genomes of two closely related lineages of the louse Polyplax serrata with different host specificities.</title>
        <authorList>
            <person name="Martinu J."/>
            <person name="Tarabai H."/>
            <person name="Stefka J."/>
            <person name="Hypsa V."/>
        </authorList>
    </citation>
    <scope>NUCLEOTIDE SEQUENCE [LARGE SCALE GENOMIC DNA]</scope>
    <source>
        <strain evidence="2">HR10_N</strain>
    </source>
</reference>
<dbReference type="AlphaFoldDB" id="A0AAN8SG97"/>
<evidence type="ECO:0000259" key="1">
    <source>
        <dbReference type="Pfam" id="PF00650"/>
    </source>
</evidence>
<accession>A0AAN8SG97</accession>
<evidence type="ECO:0000313" key="2">
    <source>
        <dbReference type="EMBL" id="KAK6643865.1"/>
    </source>
</evidence>
<dbReference type="InterPro" id="IPR036865">
    <property type="entry name" value="CRAL-TRIO_dom_sf"/>
</dbReference>
<proteinExistence type="predicted"/>
<evidence type="ECO:0000313" key="3">
    <source>
        <dbReference type="Proteomes" id="UP001372834"/>
    </source>
</evidence>
<dbReference type="EMBL" id="JAWJWE010000001">
    <property type="protein sequence ID" value="KAK6643865.1"/>
    <property type="molecule type" value="Genomic_DNA"/>
</dbReference>
<dbReference type="SUPFAM" id="SSF52087">
    <property type="entry name" value="CRAL/TRIO domain"/>
    <property type="match status" value="1"/>
</dbReference>
<name>A0AAN8SG97_POLSC</name>
<dbReference type="Pfam" id="PF00650">
    <property type="entry name" value="CRAL_TRIO"/>
    <property type="match status" value="1"/>
</dbReference>
<dbReference type="CDD" id="cd00170">
    <property type="entry name" value="SEC14"/>
    <property type="match status" value="1"/>
</dbReference>
<organism evidence="2 3">
    <name type="scientific">Polyplax serrata</name>
    <name type="common">Common mouse louse</name>
    <dbReference type="NCBI Taxonomy" id="468196"/>
    <lineage>
        <taxon>Eukaryota</taxon>
        <taxon>Metazoa</taxon>
        <taxon>Ecdysozoa</taxon>
        <taxon>Arthropoda</taxon>
        <taxon>Hexapoda</taxon>
        <taxon>Insecta</taxon>
        <taxon>Pterygota</taxon>
        <taxon>Neoptera</taxon>
        <taxon>Paraneoptera</taxon>
        <taxon>Psocodea</taxon>
        <taxon>Troctomorpha</taxon>
        <taxon>Phthiraptera</taxon>
        <taxon>Anoplura</taxon>
        <taxon>Polyplacidae</taxon>
        <taxon>Polyplax</taxon>
    </lineage>
</organism>
<dbReference type="PANTHER" id="PTHR10174:SF208">
    <property type="entry name" value="CRAL-TRIO DOMAIN-CONTAINING PROTEIN DDB_G0278031"/>
    <property type="match status" value="1"/>
</dbReference>
<dbReference type="GO" id="GO:1902936">
    <property type="term" value="F:phosphatidylinositol bisphosphate binding"/>
    <property type="evidence" value="ECO:0007669"/>
    <property type="project" value="TreeGrafter"/>
</dbReference>
<dbReference type="Proteomes" id="UP001372834">
    <property type="component" value="Unassembled WGS sequence"/>
</dbReference>
<dbReference type="GO" id="GO:0016020">
    <property type="term" value="C:membrane"/>
    <property type="evidence" value="ECO:0007669"/>
    <property type="project" value="TreeGrafter"/>
</dbReference>
<comment type="caution">
    <text evidence="2">The sequence shown here is derived from an EMBL/GenBank/DDBJ whole genome shotgun (WGS) entry which is preliminary data.</text>
</comment>
<gene>
    <name evidence="2" type="ORF">RUM43_000128</name>
</gene>
<dbReference type="Gene3D" id="3.40.525.10">
    <property type="entry name" value="CRAL-TRIO lipid binding domain"/>
    <property type="match status" value="1"/>
</dbReference>
<sequence>MWNIFTNFHLFLQPGRDASGAAVALFRAHMHHPSLSSHQTTLQGVVYQLDVALDSPETQKNGLVFIYDMSDSKYSNFDYDLSQKILTLLKHLPLAVEFKSLDIPFK</sequence>
<protein>
    <recommendedName>
        <fullName evidence="1">CRAL-TRIO domain-containing protein</fullName>
    </recommendedName>
</protein>
<feature type="domain" description="CRAL-TRIO" evidence="1">
    <location>
        <begin position="11"/>
        <end position="91"/>
    </location>
</feature>
<dbReference type="PANTHER" id="PTHR10174">
    <property type="entry name" value="ALPHA-TOCOPHEROL TRANSFER PROTEIN-RELATED"/>
    <property type="match status" value="1"/>
</dbReference>